<dbReference type="PANTHER" id="PTHR30203">
    <property type="entry name" value="OUTER MEMBRANE CATION EFFLUX PROTEIN"/>
    <property type="match status" value="1"/>
</dbReference>
<reference evidence="4" key="1">
    <citation type="submission" date="2019-01" db="EMBL/GenBank/DDBJ databases">
        <title>Sphingorhabdus lacus sp.nov., isolated from an oligotrophic freshwater lake.</title>
        <authorList>
            <person name="Park M."/>
        </authorList>
    </citation>
    <scope>NUCLEOTIDE SEQUENCE [LARGE SCALE GENOMIC DNA]</scope>
    <source>
        <strain evidence="4">IMCC1753</strain>
    </source>
</reference>
<dbReference type="GO" id="GO:0015562">
    <property type="term" value="F:efflux transmembrane transporter activity"/>
    <property type="evidence" value="ECO:0007669"/>
    <property type="project" value="InterPro"/>
</dbReference>
<dbReference type="Pfam" id="PF02321">
    <property type="entry name" value="OEP"/>
    <property type="match status" value="1"/>
</dbReference>
<feature type="signal peptide" evidence="2">
    <location>
        <begin position="1"/>
        <end position="23"/>
    </location>
</feature>
<proteinExistence type="inferred from homology"/>
<dbReference type="KEGG" id="slaa:EUU25_05995"/>
<keyword evidence="2" id="KW-0732">Signal</keyword>
<dbReference type="Gene3D" id="1.20.1600.10">
    <property type="entry name" value="Outer membrane efflux proteins (OEP)"/>
    <property type="match status" value="1"/>
</dbReference>
<organism evidence="3 4">
    <name type="scientific">Sphingorhabdus lacus</name>
    <dbReference type="NCBI Taxonomy" id="392610"/>
    <lineage>
        <taxon>Bacteria</taxon>
        <taxon>Pseudomonadati</taxon>
        <taxon>Pseudomonadota</taxon>
        <taxon>Alphaproteobacteria</taxon>
        <taxon>Sphingomonadales</taxon>
        <taxon>Sphingomonadaceae</taxon>
        <taxon>Sphingorhabdus</taxon>
    </lineage>
</organism>
<keyword evidence="4" id="KW-1185">Reference proteome</keyword>
<protein>
    <submittedName>
        <fullName evidence="3">TolC family protein</fullName>
    </submittedName>
</protein>
<comment type="similarity">
    <text evidence="1">Belongs to the outer membrane factor (OMF) (TC 1.B.17) family.</text>
</comment>
<dbReference type="InterPro" id="IPR003423">
    <property type="entry name" value="OMP_efflux"/>
</dbReference>
<dbReference type="EMBL" id="CP035733">
    <property type="protein sequence ID" value="QGY80208.1"/>
    <property type="molecule type" value="Genomic_DNA"/>
</dbReference>
<dbReference type="Proteomes" id="UP000428803">
    <property type="component" value="Chromosome"/>
</dbReference>
<dbReference type="AlphaFoldDB" id="A0A6I6L708"/>
<accession>A0A6I6L708</accession>
<evidence type="ECO:0000256" key="1">
    <source>
        <dbReference type="ARBA" id="ARBA00007613"/>
    </source>
</evidence>
<feature type="chain" id="PRO_5026241564" evidence="2">
    <location>
        <begin position="24"/>
        <end position="412"/>
    </location>
</feature>
<dbReference type="PANTHER" id="PTHR30203:SF24">
    <property type="entry name" value="BLR4935 PROTEIN"/>
    <property type="match status" value="1"/>
</dbReference>
<name>A0A6I6L708_9SPHN</name>
<dbReference type="RefSeq" id="WP_158899201.1">
    <property type="nucleotide sequence ID" value="NZ_CP035733.1"/>
</dbReference>
<gene>
    <name evidence="3" type="ORF">EUU25_05995</name>
</gene>
<dbReference type="OrthoDB" id="9791261at2"/>
<sequence>MFPKLRTALLAAALACPATATFAEPITLDDAIAKAVEAAPSIRANEAAIAAARAGRVQAGVRPNPTVTVEGENFVGSGPYNVFGQAEITGTYSQTIERGGKRDARLAFADRDIGVAEASSRVGRLELVSAVQRAFLNVVIAGYVVEIAETRLGVEIEMQREALRRVRGYKDPLFVETSASARVTQAQLNLTEARARHVAARDGLAAYWGGSGMDIETEGEVMSGIPAARQLAEADVALAQAEAERALAAVTLEQTRVRQDYTLSGGARFLRGTNDVALVAGVTIPLGRFDRNQGNIARAQAEKLRIELTAEAQRLDRLRRLASLGAEADAARARADAIVVEVYPQTTKALRQVREGYARGGFTFRDMQGAADAIIQAQAEWLNAVTRYRDLQTEIDRLTGRFDAAADKGINP</sequence>
<evidence type="ECO:0000256" key="2">
    <source>
        <dbReference type="SAM" id="SignalP"/>
    </source>
</evidence>
<evidence type="ECO:0000313" key="3">
    <source>
        <dbReference type="EMBL" id="QGY80208.1"/>
    </source>
</evidence>
<evidence type="ECO:0000313" key="4">
    <source>
        <dbReference type="Proteomes" id="UP000428803"/>
    </source>
</evidence>
<dbReference type="SUPFAM" id="SSF56954">
    <property type="entry name" value="Outer membrane efflux proteins (OEP)"/>
    <property type="match status" value="1"/>
</dbReference>
<dbReference type="InterPro" id="IPR010131">
    <property type="entry name" value="MdtP/NodT-like"/>
</dbReference>